<evidence type="ECO:0000313" key="2">
    <source>
        <dbReference type="EMBL" id="APZ55266.1"/>
    </source>
</evidence>
<dbReference type="Proteomes" id="UP000187059">
    <property type="component" value="Plasmid pPABY4"/>
</dbReference>
<evidence type="ECO:0000313" key="3">
    <source>
        <dbReference type="Proteomes" id="UP000187059"/>
    </source>
</evidence>
<geneLocation type="plasmid" evidence="3">
    <name>ppaby4</name>
</geneLocation>
<gene>
    <name evidence="2" type="ORF">Ga0080574_TMP4984</name>
</gene>
<proteinExistence type="predicted"/>
<reference evidence="2 3" key="1">
    <citation type="submission" date="2016-04" db="EMBL/GenBank/DDBJ databases">
        <title>Deep-sea bacteria in the southern Pacific.</title>
        <authorList>
            <person name="Tang K."/>
        </authorList>
    </citation>
    <scope>NUCLEOTIDE SEQUENCE [LARGE SCALE GENOMIC DNA]</scope>
    <source>
        <strain evidence="2 3">JLT2014</strain>
        <plasmid evidence="3">ppaby4</plasmid>
    </source>
</reference>
<evidence type="ECO:0008006" key="4">
    <source>
        <dbReference type="Google" id="ProtNLM"/>
    </source>
</evidence>
<name>A0A1P8V0X6_9RHOB</name>
<dbReference type="InterPro" id="IPR036280">
    <property type="entry name" value="Multihaem_cyt_sf"/>
</dbReference>
<keyword evidence="2" id="KW-0614">Plasmid</keyword>
<organism evidence="2 3">
    <name type="scientific">Salipiger abyssi</name>
    <dbReference type="NCBI Taxonomy" id="1250539"/>
    <lineage>
        <taxon>Bacteria</taxon>
        <taxon>Pseudomonadati</taxon>
        <taxon>Pseudomonadota</taxon>
        <taxon>Alphaproteobacteria</taxon>
        <taxon>Rhodobacterales</taxon>
        <taxon>Roseobacteraceae</taxon>
        <taxon>Salipiger</taxon>
    </lineage>
</organism>
<evidence type="ECO:0000256" key="1">
    <source>
        <dbReference type="SAM" id="SignalP"/>
    </source>
</evidence>
<dbReference type="AlphaFoldDB" id="A0A1P8V0X6"/>
<dbReference type="EMBL" id="CP015095">
    <property type="protein sequence ID" value="APZ55266.1"/>
    <property type="molecule type" value="Genomic_DNA"/>
</dbReference>
<feature type="signal peptide" evidence="1">
    <location>
        <begin position="1"/>
        <end position="30"/>
    </location>
</feature>
<dbReference type="KEGG" id="paby:Ga0080574_TMP4984"/>
<dbReference type="RefSeq" id="WP_076706205.1">
    <property type="nucleotide sequence ID" value="NZ_CP015095.1"/>
</dbReference>
<accession>A0A1P8V0X6</accession>
<feature type="chain" id="PRO_5012794917" description="Cytochrome c-552/4 domain-containing protein" evidence="1">
    <location>
        <begin position="31"/>
        <end position="337"/>
    </location>
</feature>
<dbReference type="SUPFAM" id="SSF48695">
    <property type="entry name" value="Multiheme cytochromes"/>
    <property type="match status" value="1"/>
</dbReference>
<protein>
    <recommendedName>
        <fullName evidence="4">Cytochrome c-552/4 domain-containing protein</fullName>
    </recommendedName>
</protein>
<keyword evidence="1" id="KW-0732">Signal</keyword>
<keyword evidence="3" id="KW-1185">Reference proteome</keyword>
<sequence precursor="true">MNRVAVTALALAAVTPLAVTFLSAPKPATAQSASQVYGQSCAADIAAIPSFDCAEGVTVPVTVEGVAVTDRAPATCDRPALLDNGAGSDGQCVPFSRILNLSTETAQISVMCRQKKYRAEGSTEYDEIDVIAHNPASGATCWFQAKAAPGETVSGVAVPSPTDAVDASFWEAPESVVADGCGNCHDNDPFMYSPFVGQVWAHVPVNPFGPYGHVDPGFGFAAWPTQAMNMRDSTCTGCHRIGSGLLSPPDPDREKPGSCGQLAAWMTGLATPAGADAEAAAYPLSHAMPPEFGGTEDAWNVIYAQATTTVQSCCTDPTQEICTLTPIRSYLDGLSAK</sequence>